<sequence>MSFENEAREALIAGDDGFIREKRRRFSYNVVIPWTISVFFFCTTLFLGLQQRPSQICDRDIFSFERGFQTDFVSSEDPIPLILVEKKFTNDLLFNATSQDFYNQPNDSSEITYIGNPSPIIDKAWHDLLHAQYTAITPAEAAQFPASHIEPIWYNGDHSFMELSVFHNLHCLNEIRVALDKGSEQKHGSIHGGRVHLDHCVDQIRQALMCHADLTPVPMLPVKDSISDLYIGNGETHTCRDFDAIWSWVERRGKEQAALGD</sequence>
<gene>
    <name evidence="4" type="ORF">PVAG01_10611</name>
</gene>
<feature type="transmembrane region" description="Helical" evidence="3">
    <location>
        <begin position="26"/>
        <end position="49"/>
    </location>
</feature>
<name>A0ABR4P2S8_9HELO</name>
<evidence type="ECO:0000256" key="3">
    <source>
        <dbReference type="SAM" id="Phobius"/>
    </source>
</evidence>
<dbReference type="InterPro" id="IPR021765">
    <property type="entry name" value="UstYa-like"/>
</dbReference>
<reference evidence="4 5" key="1">
    <citation type="submission" date="2024-06" db="EMBL/GenBank/DDBJ databases">
        <title>Complete genome of Phlyctema vagabunda strain 19-DSS-EL-015.</title>
        <authorList>
            <person name="Fiorenzani C."/>
        </authorList>
    </citation>
    <scope>NUCLEOTIDE SEQUENCE [LARGE SCALE GENOMIC DNA]</scope>
    <source>
        <strain evidence="4 5">19-DSS-EL-015</strain>
    </source>
</reference>
<dbReference type="Pfam" id="PF11807">
    <property type="entry name" value="UstYa"/>
    <property type="match status" value="1"/>
</dbReference>
<keyword evidence="3" id="KW-0472">Membrane</keyword>
<keyword evidence="3" id="KW-0812">Transmembrane</keyword>
<keyword evidence="3" id="KW-1133">Transmembrane helix</keyword>
<evidence type="ECO:0000256" key="1">
    <source>
        <dbReference type="ARBA" id="ARBA00004685"/>
    </source>
</evidence>
<protein>
    <recommendedName>
        <fullName evidence="6">Oxidase ustYa</fullName>
    </recommendedName>
</protein>
<dbReference type="PANTHER" id="PTHR33365">
    <property type="entry name" value="YALI0B05434P"/>
    <property type="match status" value="1"/>
</dbReference>
<keyword evidence="5" id="KW-1185">Reference proteome</keyword>
<evidence type="ECO:0000313" key="5">
    <source>
        <dbReference type="Proteomes" id="UP001629113"/>
    </source>
</evidence>
<evidence type="ECO:0000256" key="2">
    <source>
        <dbReference type="ARBA" id="ARBA00035112"/>
    </source>
</evidence>
<comment type="similarity">
    <text evidence="2">Belongs to the ustYa family.</text>
</comment>
<organism evidence="4 5">
    <name type="scientific">Phlyctema vagabunda</name>
    <dbReference type="NCBI Taxonomy" id="108571"/>
    <lineage>
        <taxon>Eukaryota</taxon>
        <taxon>Fungi</taxon>
        <taxon>Dikarya</taxon>
        <taxon>Ascomycota</taxon>
        <taxon>Pezizomycotina</taxon>
        <taxon>Leotiomycetes</taxon>
        <taxon>Helotiales</taxon>
        <taxon>Dermateaceae</taxon>
        <taxon>Phlyctema</taxon>
    </lineage>
</organism>
<comment type="pathway">
    <text evidence="1">Mycotoxin biosynthesis.</text>
</comment>
<accession>A0ABR4P2S8</accession>
<dbReference type="PANTHER" id="PTHR33365:SF4">
    <property type="entry name" value="CYCLOCHLOROTINE BIOSYNTHESIS PROTEIN O"/>
    <property type="match status" value="1"/>
</dbReference>
<proteinExistence type="inferred from homology"/>
<dbReference type="EMBL" id="JBFCZG010000010">
    <property type="protein sequence ID" value="KAL3417601.1"/>
    <property type="molecule type" value="Genomic_DNA"/>
</dbReference>
<comment type="caution">
    <text evidence="4">The sequence shown here is derived from an EMBL/GenBank/DDBJ whole genome shotgun (WGS) entry which is preliminary data.</text>
</comment>
<evidence type="ECO:0008006" key="6">
    <source>
        <dbReference type="Google" id="ProtNLM"/>
    </source>
</evidence>
<evidence type="ECO:0000313" key="4">
    <source>
        <dbReference type="EMBL" id="KAL3417601.1"/>
    </source>
</evidence>
<dbReference type="Proteomes" id="UP001629113">
    <property type="component" value="Unassembled WGS sequence"/>
</dbReference>